<dbReference type="AlphaFoldDB" id="X0WER9"/>
<feature type="domain" description="Ice-binding protein C-terminal" evidence="1">
    <location>
        <begin position="178"/>
        <end position="199"/>
    </location>
</feature>
<evidence type="ECO:0000313" key="2">
    <source>
        <dbReference type="EMBL" id="GAG21702.1"/>
    </source>
</evidence>
<sequence>RPEFALGSVLTMDDKDVIDAGDTLVQFRYQAYSDAAKSAARGTWLDEIRMADSLAGLFSISEDPAPIDMSDTHFSLVEGTSSTLDLTQAAGGVLLGDPLPLTEHKLIDPDSAYVTLLASITEEDFNAQTGWLWEMVDGWLELTAVPAGGIEATEYISLDDYEWLDGIGSITLEFTPMPEPGTMLLLGFGALGILLKKKRRS</sequence>
<dbReference type="NCBIfam" id="TIGR02595">
    <property type="entry name" value="PEP_CTERM"/>
    <property type="match status" value="1"/>
</dbReference>
<accession>X0WER9</accession>
<reference evidence="2" key="1">
    <citation type="journal article" date="2014" name="Front. Microbiol.">
        <title>High frequency of phylogenetically diverse reductive dehalogenase-homologous genes in deep subseafloor sedimentary metagenomes.</title>
        <authorList>
            <person name="Kawai M."/>
            <person name="Futagami T."/>
            <person name="Toyoda A."/>
            <person name="Takaki Y."/>
            <person name="Nishi S."/>
            <person name="Hori S."/>
            <person name="Arai W."/>
            <person name="Tsubouchi T."/>
            <person name="Morono Y."/>
            <person name="Uchiyama I."/>
            <person name="Ito T."/>
            <person name="Fujiyama A."/>
            <person name="Inagaki F."/>
            <person name="Takami H."/>
        </authorList>
    </citation>
    <scope>NUCLEOTIDE SEQUENCE</scope>
    <source>
        <strain evidence="2">Expedition CK06-06</strain>
    </source>
</reference>
<protein>
    <recommendedName>
        <fullName evidence="1">Ice-binding protein C-terminal domain-containing protein</fullName>
    </recommendedName>
</protein>
<dbReference type="Pfam" id="PF07589">
    <property type="entry name" value="PEP-CTERM"/>
    <property type="match status" value="1"/>
</dbReference>
<gene>
    <name evidence="2" type="ORF">S01H1_53132</name>
</gene>
<name>X0WER9_9ZZZZ</name>
<evidence type="ECO:0000259" key="1">
    <source>
        <dbReference type="Pfam" id="PF07589"/>
    </source>
</evidence>
<comment type="caution">
    <text evidence="2">The sequence shown here is derived from an EMBL/GenBank/DDBJ whole genome shotgun (WGS) entry which is preliminary data.</text>
</comment>
<dbReference type="InterPro" id="IPR013424">
    <property type="entry name" value="Ice-binding_C"/>
</dbReference>
<organism evidence="2">
    <name type="scientific">marine sediment metagenome</name>
    <dbReference type="NCBI Taxonomy" id="412755"/>
    <lineage>
        <taxon>unclassified sequences</taxon>
        <taxon>metagenomes</taxon>
        <taxon>ecological metagenomes</taxon>
    </lineage>
</organism>
<dbReference type="EMBL" id="BARS01034391">
    <property type="protein sequence ID" value="GAG21702.1"/>
    <property type="molecule type" value="Genomic_DNA"/>
</dbReference>
<feature type="non-terminal residue" evidence="2">
    <location>
        <position position="1"/>
    </location>
</feature>
<proteinExistence type="predicted"/>